<name>A0A2D4LHU5_9SAUR</name>
<organism evidence="1">
    <name type="scientific">Micrurus spixii</name>
    <name type="common">Amazon coral snake</name>
    <dbReference type="NCBI Taxonomy" id="129469"/>
    <lineage>
        <taxon>Eukaryota</taxon>
        <taxon>Metazoa</taxon>
        <taxon>Chordata</taxon>
        <taxon>Craniata</taxon>
        <taxon>Vertebrata</taxon>
        <taxon>Euteleostomi</taxon>
        <taxon>Lepidosauria</taxon>
        <taxon>Squamata</taxon>
        <taxon>Bifurcata</taxon>
        <taxon>Unidentata</taxon>
        <taxon>Episquamata</taxon>
        <taxon>Toxicofera</taxon>
        <taxon>Serpentes</taxon>
        <taxon>Colubroidea</taxon>
        <taxon>Elapidae</taxon>
        <taxon>Elapinae</taxon>
        <taxon>Micrurus</taxon>
    </lineage>
</organism>
<proteinExistence type="predicted"/>
<accession>A0A2D4LHU5</accession>
<dbReference type="EMBL" id="IACM01014067">
    <property type="protein sequence ID" value="LAB20631.1"/>
    <property type="molecule type" value="Transcribed_RNA"/>
</dbReference>
<dbReference type="PANTHER" id="PTHR44464:SF1">
    <property type="entry name" value="WD REPEAT-CONTAINING PROTEIN 17"/>
    <property type="match status" value="1"/>
</dbReference>
<reference evidence="1" key="2">
    <citation type="submission" date="2017-11" db="EMBL/GenBank/DDBJ databases">
        <title>Coralsnake Venomics: Analyses of Venom Gland Transcriptomes and Proteomes of Six Brazilian Taxa.</title>
        <authorList>
            <person name="Aird S.D."/>
            <person name="Jorge da Silva N."/>
            <person name="Qiu L."/>
            <person name="Villar-Briones A."/>
            <person name="Aparecida-Saddi V."/>
            <person name="Campos-Telles M.P."/>
            <person name="Grau M."/>
            <person name="Mikheyev A.S."/>
        </authorList>
    </citation>
    <scope>NUCLEOTIDE SEQUENCE</scope>
    <source>
        <tissue evidence="1">Venom_gland</tissue>
    </source>
</reference>
<evidence type="ECO:0000313" key="1">
    <source>
        <dbReference type="EMBL" id="LAB20631.1"/>
    </source>
</evidence>
<dbReference type="AlphaFoldDB" id="A0A2D4LHU5"/>
<protein>
    <submittedName>
        <fullName evidence="1">Uncharacterized protein</fullName>
    </submittedName>
</protein>
<reference evidence="1" key="1">
    <citation type="submission" date="2017-07" db="EMBL/GenBank/DDBJ databases">
        <authorList>
            <person name="Mikheyev A."/>
            <person name="Grau M."/>
        </authorList>
    </citation>
    <scope>NUCLEOTIDE SEQUENCE</scope>
    <source>
        <tissue evidence="1">Venom_gland</tissue>
    </source>
</reference>
<sequence>MANLIRGNELELAVSVGTVLGECAAQATHYALELLARKCMTIPTWDLAGDLLMMIPDNELHLIKLCAFYPGCTAEINDLHEKCSLPDVEECMQLAEKAQTDGNVFESMKYYLLSAEPEKALPIGIQYVKEQISSSDWTLDAVYPFLDLLSYIRTEKLLLHKCSEFRNELLILCGYIGALLAIRRQYSSIVPALYEYTSQLLKRRDVCVPLKIKQLSEELDAWRVCSQSINKVLYFSLKMESQQFHSTMH</sequence>
<dbReference type="PANTHER" id="PTHR44464">
    <property type="entry name" value="WD REPEAT-CONTAINING PROTEIN 17"/>
    <property type="match status" value="1"/>
</dbReference>